<gene>
    <name evidence="1" type="ORF">FOC37_20015</name>
</gene>
<proteinExistence type="predicted"/>
<dbReference type="EMBL" id="CP046294">
    <property type="protein sequence ID" value="QGR72456.1"/>
    <property type="molecule type" value="Genomic_DNA"/>
</dbReference>
<dbReference type="Proteomes" id="UP000424966">
    <property type="component" value="Chromosome"/>
</dbReference>
<organism evidence="1 2">
    <name type="scientific">Yersinia intermedia</name>
    <dbReference type="NCBI Taxonomy" id="631"/>
    <lineage>
        <taxon>Bacteria</taxon>
        <taxon>Pseudomonadati</taxon>
        <taxon>Pseudomonadota</taxon>
        <taxon>Gammaproteobacteria</taxon>
        <taxon>Enterobacterales</taxon>
        <taxon>Yersiniaceae</taxon>
        <taxon>Yersinia</taxon>
    </lineage>
</organism>
<evidence type="ECO:0000313" key="2">
    <source>
        <dbReference type="Proteomes" id="UP000424966"/>
    </source>
</evidence>
<dbReference type="GeneID" id="58048600"/>
<reference evidence="1 2" key="1">
    <citation type="submission" date="2019-11" db="EMBL/GenBank/DDBJ databases">
        <title>FDA dAtabase for Regulatory Grade micrObial Sequences (FDA-ARGOS): Supporting development and validation of Infectious Disease Dx tests.</title>
        <authorList>
            <person name="Patel R."/>
            <person name="Rucinski S."/>
            <person name="Tallon L."/>
            <person name="Sadzewicz L."/>
            <person name="Vavikolanu K."/>
            <person name="Mehta A."/>
            <person name="Aluvathingal J."/>
            <person name="Nadendla S."/>
            <person name="Nandy P."/>
            <person name="Geyer C."/>
            <person name="Yan Y."/>
            <person name="Sichtig H."/>
        </authorList>
    </citation>
    <scope>NUCLEOTIDE SEQUENCE [LARGE SCALE GENOMIC DNA]</scope>
    <source>
        <strain evidence="1 2">FDAARGOS_729</strain>
    </source>
</reference>
<evidence type="ECO:0000313" key="1">
    <source>
        <dbReference type="EMBL" id="QGR72456.1"/>
    </source>
</evidence>
<name>A0ABX6FDE0_YERIN</name>
<keyword evidence="2" id="KW-1185">Reference proteome</keyword>
<protein>
    <submittedName>
        <fullName evidence="1">Uncharacterized protein</fullName>
    </submittedName>
</protein>
<dbReference type="RefSeq" id="WP_032907553.1">
    <property type="nucleotide sequence ID" value="NZ_CBCSII010000030.1"/>
</dbReference>
<sequence>MIQQQVRDRATNSGHREMLSASLRRQLVGGVEVEQQAGGVQLLARLGKGFADYAVARWARQQGLVVQALARSEFSITRATN</sequence>
<accession>A0ABX6FDE0</accession>